<comment type="caution">
    <text evidence="2">The sequence shown here is derived from an EMBL/GenBank/DDBJ whole genome shotgun (WGS) entry which is preliminary data.</text>
</comment>
<feature type="compositionally biased region" description="Polar residues" evidence="1">
    <location>
        <begin position="255"/>
        <end position="267"/>
    </location>
</feature>
<evidence type="ECO:0000313" key="3">
    <source>
        <dbReference type="Proteomes" id="UP000299084"/>
    </source>
</evidence>
<reference evidence="2 3" key="1">
    <citation type="journal article" date="2019" name="Mol. Ecol. Resour.">
        <title>Improving Illumina assemblies with Hi-C and long reads: an example with the North African dromedary.</title>
        <authorList>
            <person name="Elbers J.P."/>
            <person name="Rogers M.F."/>
            <person name="Perelman P.L."/>
            <person name="Proskuryakova A.A."/>
            <person name="Serdyukova N.A."/>
            <person name="Johnson W.E."/>
            <person name="Horin P."/>
            <person name="Corander J."/>
            <person name="Murphy D."/>
            <person name="Burger P.A."/>
        </authorList>
    </citation>
    <scope>NUCLEOTIDE SEQUENCE [LARGE SCALE GENOMIC DNA]</scope>
    <source>
        <strain evidence="2">Drom800</strain>
        <tissue evidence="2">Blood</tissue>
    </source>
</reference>
<gene>
    <name evidence="2" type="ORF">Cadr_000018375</name>
</gene>
<proteinExistence type="predicted"/>
<organism evidence="2 3">
    <name type="scientific">Camelus dromedarius</name>
    <name type="common">Dromedary</name>
    <name type="synonym">Arabian camel</name>
    <dbReference type="NCBI Taxonomy" id="9838"/>
    <lineage>
        <taxon>Eukaryota</taxon>
        <taxon>Metazoa</taxon>
        <taxon>Chordata</taxon>
        <taxon>Craniata</taxon>
        <taxon>Vertebrata</taxon>
        <taxon>Euteleostomi</taxon>
        <taxon>Mammalia</taxon>
        <taxon>Eutheria</taxon>
        <taxon>Laurasiatheria</taxon>
        <taxon>Artiodactyla</taxon>
        <taxon>Tylopoda</taxon>
        <taxon>Camelidae</taxon>
        <taxon>Camelus</taxon>
    </lineage>
</organism>
<sequence length="267" mass="29662">MPGELTEVEAAKLRAGEEGEEVVGDIAEVLVDRVMDAACKSYLERQCIPYTVDWARETMLRMGQMGFMLRDEGEPHLAEDPTWAEDKEPSPCPIDTWARGAVPVLHALCSVGLKKSQGKAAARPPEAYRRRQRGEKTEAPTGLPASSRGVPTVARSPRSKLLLGAKCPMGFEAKAKFLRELEVGRRILSQGLGLGDQKIQDPHQRPHPAPPIREPTFHVKRKPLLWLEEMKLPPRVSVWNPHCDECQQEDKEDSTSSPPIQTSAPEP</sequence>
<dbReference type="Proteomes" id="UP000299084">
    <property type="component" value="Unassembled WGS sequence"/>
</dbReference>
<feature type="region of interest" description="Disordered" evidence="1">
    <location>
        <begin position="240"/>
        <end position="267"/>
    </location>
</feature>
<feature type="region of interest" description="Disordered" evidence="1">
    <location>
        <begin position="119"/>
        <end position="154"/>
    </location>
</feature>
<accession>A0A5N4D7P1</accession>
<name>A0A5N4D7P1_CAMDR</name>
<dbReference type="PANTHER" id="PTHR34438:SF1">
    <property type="entry name" value="CHROMOSOME 2 OPEN READING FRAME 81"/>
    <property type="match status" value="1"/>
</dbReference>
<dbReference type="AlphaFoldDB" id="A0A5N4D7P1"/>
<dbReference type="EMBL" id="JWIN03000015">
    <property type="protein sequence ID" value="KAB1267112.1"/>
    <property type="molecule type" value="Genomic_DNA"/>
</dbReference>
<evidence type="ECO:0000256" key="1">
    <source>
        <dbReference type="SAM" id="MobiDB-lite"/>
    </source>
</evidence>
<feature type="region of interest" description="Disordered" evidence="1">
    <location>
        <begin position="193"/>
        <end position="215"/>
    </location>
</feature>
<dbReference type="InterPro" id="IPR028042">
    <property type="entry name" value="DUF4639"/>
</dbReference>
<keyword evidence="3" id="KW-1185">Reference proteome</keyword>
<feature type="compositionally biased region" description="Basic and acidic residues" evidence="1">
    <location>
        <begin position="126"/>
        <end position="138"/>
    </location>
</feature>
<protein>
    <submittedName>
        <fullName evidence="2">Uncharacterized protein</fullName>
    </submittedName>
</protein>
<dbReference type="PANTHER" id="PTHR34438">
    <property type="entry name" value="SI:DKEY-97L20.6"/>
    <property type="match status" value="1"/>
</dbReference>
<dbReference type="Pfam" id="PF15479">
    <property type="entry name" value="DUF4639"/>
    <property type="match status" value="2"/>
</dbReference>
<evidence type="ECO:0000313" key="2">
    <source>
        <dbReference type="EMBL" id="KAB1267112.1"/>
    </source>
</evidence>